<evidence type="ECO:0000256" key="1">
    <source>
        <dbReference type="SAM" id="MobiDB-lite"/>
    </source>
</evidence>
<reference evidence="2 3" key="1">
    <citation type="submission" date="2023-03" db="EMBL/GenBank/DDBJ databases">
        <title>WGS of Gossypium arboreum.</title>
        <authorList>
            <person name="Yu D."/>
        </authorList>
    </citation>
    <scope>NUCLEOTIDE SEQUENCE [LARGE SCALE GENOMIC DNA]</scope>
    <source>
        <tissue evidence="2">Leaf</tissue>
    </source>
</reference>
<comment type="caution">
    <text evidence="2">The sequence shown here is derived from an EMBL/GenBank/DDBJ whole genome shotgun (WGS) entry which is preliminary data.</text>
</comment>
<dbReference type="EMBL" id="JARKNE010000013">
    <property type="protein sequence ID" value="KAK5770964.1"/>
    <property type="molecule type" value="Genomic_DNA"/>
</dbReference>
<protein>
    <submittedName>
        <fullName evidence="2">Uncharacterized protein</fullName>
    </submittedName>
</protein>
<feature type="region of interest" description="Disordered" evidence="1">
    <location>
        <begin position="1"/>
        <end position="54"/>
    </location>
</feature>
<evidence type="ECO:0000313" key="2">
    <source>
        <dbReference type="EMBL" id="KAK5770964.1"/>
    </source>
</evidence>
<sequence>MVNAGDRGSNKKMNDTSRNTNGLEWDNTMVMGADDRGSRSRSGERETNGQRYWR</sequence>
<gene>
    <name evidence="2" type="ORF">PVK06_047129</name>
</gene>
<organism evidence="2 3">
    <name type="scientific">Gossypium arboreum</name>
    <name type="common">Tree cotton</name>
    <name type="synonym">Gossypium nanking</name>
    <dbReference type="NCBI Taxonomy" id="29729"/>
    <lineage>
        <taxon>Eukaryota</taxon>
        <taxon>Viridiplantae</taxon>
        <taxon>Streptophyta</taxon>
        <taxon>Embryophyta</taxon>
        <taxon>Tracheophyta</taxon>
        <taxon>Spermatophyta</taxon>
        <taxon>Magnoliopsida</taxon>
        <taxon>eudicotyledons</taxon>
        <taxon>Gunneridae</taxon>
        <taxon>Pentapetalae</taxon>
        <taxon>rosids</taxon>
        <taxon>malvids</taxon>
        <taxon>Malvales</taxon>
        <taxon>Malvaceae</taxon>
        <taxon>Malvoideae</taxon>
        <taxon>Gossypium</taxon>
    </lineage>
</organism>
<dbReference type="Proteomes" id="UP001358586">
    <property type="component" value="Chromosome 13"/>
</dbReference>
<feature type="compositionally biased region" description="Basic and acidic residues" evidence="1">
    <location>
        <begin position="33"/>
        <end position="48"/>
    </location>
</feature>
<proteinExistence type="predicted"/>
<keyword evidence="3" id="KW-1185">Reference proteome</keyword>
<accession>A0ABR0MCL0</accession>
<evidence type="ECO:0000313" key="3">
    <source>
        <dbReference type="Proteomes" id="UP001358586"/>
    </source>
</evidence>
<name>A0ABR0MCL0_GOSAR</name>